<dbReference type="RefSeq" id="WP_155171038.1">
    <property type="nucleotide sequence ID" value="NZ_BAAAFL010000010.1"/>
</dbReference>
<keyword evidence="1" id="KW-1133">Transmembrane helix</keyword>
<feature type="transmembrane region" description="Helical" evidence="1">
    <location>
        <begin position="111"/>
        <end position="130"/>
    </location>
</feature>
<evidence type="ECO:0000256" key="1">
    <source>
        <dbReference type="SAM" id="Phobius"/>
    </source>
</evidence>
<reference evidence="3 4" key="1">
    <citation type="submission" date="2019-02" db="EMBL/GenBank/DDBJ databases">
        <authorList>
            <person name="Goldberg S.R."/>
            <person name="Haltli B.A."/>
            <person name="Correa H."/>
            <person name="Russell K.G."/>
        </authorList>
    </citation>
    <scope>NUCLEOTIDE SEQUENCE [LARGE SCALE GENOMIC DNA]</scope>
    <source>
        <strain evidence="3 4">JCM 16186</strain>
    </source>
</reference>
<feature type="transmembrane region" description="Helical" evidence="1">
    <location>
        <begin position="150"/>
        <end position="175"/>
    </location>
</feature>
<keyword evidence="4" id="KW-1185">Reference proteome</keyword>
<evidence type="ECO:0000313" key="4">
    <source>
        <dbReference type="Proteomes" id="UP000798808"/>
    </source>
</evidence>
<evidence type="ECO:0000259" key="2">
    <source>
        <dbReference type="Pfam" id="PF20154"/>
    </source>
</evidence>
<organism evidence="3 4">
    <name type="scientific">Fulvivirga kasyanovii</name>
    <dbReference type="NCBI Taxonomy" id="396812"/>
    <lineage>
        <taxon>Bacteria</taxon>
        <taxon>Pseudomonadati</taxon>
        <taxon>Bacteroidota</taxon>
        <taxon>Cytophagia</taxon>
        <taxon>Cytophagales</taxon>
        <taxon>Fulvivirgaceae</taxon>
        <taxon>Fulvivirga</taxon>
    </lineage>
</organism>
<dbReference type="InterPro" id="IPR045378">
    <property type="entry name" value="LNT_N"/>
</dbReference>
<keyword evidence="1" id="KW-0472">Membrane</keyword>
<protein>
    <recommendedName>
        <fullName evidence="2">Apolipoprotein N-acyltransferase N-terminal domain-containing protein</fullName>
    </recommendedName>
</protein>
<feature type="transmembrane region" description="Helical" evidence="1">
    <location>
        <begin position="234"/>
        <end position="252"/>
    </location>
</feature>
<comment type="caution">
    <text evidence="3">The sequence shown here is derived from an EMBL/GenBank/DDBJ whole genome shotgun (WGS) entry which is preliminary data.</text>
</comment>
<keyword evidence="1" id="KW-0812">Transmembrane</keyword>
<feature type="transmembrane region" description="Helical" evidence="1">
    <location>
        <begin position="83"/>
        <end position="102"/>
    </location>
</feature>
<dbReference type="EMBL" id="SMLW01000474">
    <property type="protein sequence ID" value="MTI25001.1"/>
    <property type="molecule type" value="Genomic_DNA"/>
</dbReference>
<name>A0ABW9RMS6_9BACT</name>
<feature type="transmembrane region" description="Helical" evidence="1">
    <location>
        <begin position="55"/>
        <end position="77"/>
    </location>
</feature>
<feature type="transmembrane region" description="Helical" evidence="1">
    <location>
        <begin position="187"/>
        <end position="205"/>
    </location>
</feature>
<sequence>MEKNKLRDLLFGLSAIVLLGLAKITPALSFLIFIGWVPLFALLHNQQKESSPKGALILKTFIVLLATFLIWNITFINQKPTQWLLPLIYSTALTCSFIIFGFTDKHARNRLGFYTIPIYWLAIEFLLYQLHPQFSRFMLGSVLSSQPAFISWNVHTGFMGVSLWVLLSNITLFNAILKDRAPTHGNISWPALILAIAIIVIPTLLSNDTLAITQTDLLNEKAIAAKQVSGSGEYIGKTAVWVSILLILYSFVKKEVSK</sequence>
<dbReference type="Proteomes" id="UP000798808">
    <property type="component" value="Unassembled WGS sequence"/>
</dbReference>
<gene>
    <name evidence="3" type="ORF">E1163_08625</name>
</gene>
<evidence type="ECO:0000313" key="3">
    <source>
        <dbReference type="EMBL" id="MTI25001.1"/>
    </source>
</evidence>
<accession>A0ABW9RMS6</accession>
<dbReference type="Pfam" id="PF20154">
    <property type="entry name" value="LNT_N"/>
    <property type="match status" value="1"/>
</dbReference>
<feature type="domain" description="Apolipoprotein N-acyltransferase N-terminal" evidence="2">
    <location>
        <begin position="18"/>
        <end position="170"/>
    </location>
</feature>
<proteinExistence type="predicted"/>
<feature type="transmembrane region" description="Helical" evidence="1">
    <location>
        <begin position="12"/>
        <end position="43"/>
    </location>
</feature>